<evidence type="ECO:0000256" key="7">
    <source>
        <dbReference type="ARBA" id="ARBA00022679"/>
    </source>
</evidence>
<keyword evidence="17" id="KW-1185">Reference proteome</keyword>
<dbReference type="GO" id="GO:0006094">
    <property type="term" value="P:gluconeogenesis"/>
    <property type="evidence" value="ECO:0007669"/>
    <property type="project" value="UniProtKB-UniPathway"/>
</dbReference>
<keyword evidence="16" id="KW-0670">Pyruvate</keyword>
<dbReference type="InterPro" id="IPR006319">
    <property type="entry name" value="PEP_synth"/>
</dbReference>
<dbReference type="InterPro" id="IPR013815">
    <property type="entry name" value="ATP_grasp_subdomain_1"/>
</dbReference>
<evidence type="ECO:0000313" key="17">
    <source>
        <dbReference type="Proteomes" id="UP000199352"/>
    </source>
</evidence>
<keyword evidence="12" id="KW-0460">Magnesium</keyword>
<comment type="pathway">
    <text evidence="3">Carbohydrate biosynthesis; gluconeogenesis.</text>
</comment>
<dbReference type="PANTHER" id="PTHR43030:SF1">
    <property type="entry name" value="PHOSPHOENOLPYRUVATE SYNTHASE"/>
    <property type="match status" value="1"/>
</dbReference>
<keyword evidence="7" id="KW-0808">Transferase</keyword>
<evidence type="ECO:0000256" key="5">
    <source>
        <dbReference type="ARBA" id="ARBA00011996"/>
    </source>
</evidence>
<dbReference type="Pfam" id="PF01326">
    <property type="entry name" value="PPDK_N"/>
    <property type="match status" value="1"/>
</dbReference>
<comment type="similarity">
    <text evidence="4">Belongs to the PEP-utilizing enzyme family.</text>
</comment>
<evidence type="ECO:0000256" key="4">
    <source>
        <dbReference type="ARBA" id="ARBA00007837"/>
    </source>
</evidence>
<evidence type="ECO:0000256" key="12">
    <source>
        <dbReference type="ARBA" id="ARBA00022842"/>
    </source>
</evidence>
<reference evidence="17" key="1">
    <citation type="submission" date="2016-10" db="EMBL/GenBank/DDBJ databases">
        <authorList>
            <person name="Varghese N."/>
            <person name="Submissions S."/>
        </authorList>
    </citation>
    <scope>NUCLEOTIDE SEQUENCE [LARGE SCALE GENOMIC DNA]</scope>
    <source>
        <strain evidence="17">CGMCC 4.3525</strain>
    </source>
</reference>
<dbReference type="GO" id="GO:0008986">
    <property type="term" value="F:pyruvate, water dikinase activity"/>
    <property type="evidence" value="ECO:0007669"/>
    <property type="project" value="UniProtKB-EC"/>
</dbReference>
<proteinExistence type="inferred from homology"/>
<dbReference type="InterPro" id="IPR002192">
    <property type="entry name" value="PPDK_AMP/ATP-bd"/>
</dbReference>
<comment type="function">
    <text evidence="2">Catalyzes the phosphorylation of pyruvate to phosphoenolpyruvate.</text>
</comment>
<name>A0A1H9I5Y6_9PSEU</name>
<dbReference type="RefSeq" id="WP_143116063.1">
    <property type="nucleotide sequence ID" value="NZ_FOFR01000004.1"/>
</dbReference>
<dbReference type="GO" id="GO:0046872">
    <property type="term" value="F:metal ion binding"/>
    <property type="evidence" value="ECO:0007669"/>
    <property type="project" value="UniProtKB-KW"/>
</dbReference>
<dbReference type="GO" id="GO:0005524">
    <property type="term" value="F:ATP binding"/>
    <property type="evidence" value="ECO:0007669"/>
    <property type="project" value="UniProtKB-KW"/>
</dbReference>
<dbReference type="STRING" id="402600.SAMN05216188_104356"/>
<feature type="domain" description="Pyruvate phosphate dikinase AMP/ATP-binding" evidence="15">
    <location>
        <begin position="1"/>
        <end position="76"/>
    </location>
</feature>
<keyword evidence="9" id="KW-0547">Nucleotide-binding</keyword>
<dbReference type="AlphaFoldDB" id="A0A1H9I5Y6"/>
<gene>
    <name evidence="16" type="ORF">SAMN05216188_104356</name>
</gene>
<dbReference type="Proteomes" id="UP000199352">
    <property type="component" value="Unassembled WGS sequence"/>
</dbReference>
<dbReference type="SUPFAM" id="SSF56059">
    <property type="entry name" value="Glutathione synthetase ATP-binding domain-like"/>
    <property type="match status" value="1"/>
</dbReference>
<keyword evidence="11" id="KW-0067">ATP-binding</keyword>
<evidence type="ECO:0000313" key="16">
    <source>
        <dbReference type="EMBL" id="SEQ69825.1"/>
    </source>
</evidence>
<evidence type="ECO:0000256" key="6">
    <source>
        <dbReference type="ARBA" id="ARBA00021623"/>
    </source>
</evidence>
<keyword evidence="8" id="KW-0479">Metal-binding</keyword>
<dbReference type="Gene3D" id="3.30.1490.20">
    <property type="entry name" value="ATP-grasp fold, A domain"/>
    <property type="match status" value="1"/>
</dbReference>
<keyword evidence="10 16" id="KW-0418">Kinase</keyword>
<dbReference type="EMBL" id="FOFR01000004">
    <property type="protein sequence ID" value="SEQ69825.1"/>
    <property type="molecule type" value="Genomic_DNA"/>
</dbReference>
<organism evidence="16 17">
    <name type="scientific">Lentzea xinjiangensis</name>
    <dbReference type="NCBI Taxonomy" id="402600"/>
    <lineage>
        <taxon>Bacteria</taxon>
        <taxon>Bacillati</taxon>
        <taxon>Actinomycetota</taxon>
        <taxon>Actinomycetes</taxon>
        <taxon>Pseudonocardiales</taxon>
        <taxon>Pseudonocardiaceae</taxon>
        <taxon>Lentzea</taxon>
    </lineage>
</organism>
<evidence type="ECO:0000256" key="10">
    <source>
        <dbReference type="ARBA" id="ARBA00022777"/>
    </source>
</evidence>
<evidence type="ECO:0000256" key="1">
    <source>
        <dbReference type="ARBA" id="ARBA00001946"/>
    </source>
</evidence>
<evidence type="ECO:0000259" key="15">
    <source>
        <dbReference type="Pfam" id="PF01326"/>
    </source>
</evidence>
<dbReference type="PANTHER" id="PTHR43030">
    <property type="entry name" value="PHOSPHOENOLPYRUVATE SYNTHASE"/>
    <property type="match status" value="1"/>
</dbReference>
<protein>
    <recommendedName>
        <fullName evidence="6">Phosphoenolpyruvate synthase</fullName>
        <ecNumber evidence="5">2.7.9.2</ecNumber>
    </recommendedName>
    <alternativeName>
        <fullName evidence="13">Pyruvate, water dikinase</fullName>
    </alternativeName>
</protein>
<dbReference type="OrthoDB" id="9765468at2"/>
<dbReference type="UniPathway" id="UPA00138"/>
<evidence type="ECO:0000256" key="11">
    <source>
        <dbReference type="ARBA" id="ARBA00022840"/>
    </source>
</evidence>
<evidence type="ECO:0000256" key="2">
    <source>
        <dbReference type="ARBA" id="ARBA00002988"/>
    </source>
</evidence>
<evidence type="ECO:0000256" key="9">
    <source>
        <dbReference type="ARBA" id="ARBA00022741"/>
    </source>
</evidence>
<evidence type="ECO:0000256" key="13">
    <source>
        <dbReference type="ARBA" id="ARBA00033470"/>
    </source>
</evidence>
<dbReference type="EC" id="2.7.9.2" evidence="5"/>
<evidence type="ECO:0000256" key="8">
    <source>
        <dbReference type="ARBA" id="ARBA00022723"/>
    </source>
</evidence>
<sequence>MRSSATAENLPFASFAGQQDTVLNVVGENAVVEAVHRCWASLWTDRAVSYRETNGIDHTTAHLAVVVQRMVQSEVSA</sequence>
<evidence type="ECO:0000256" key="14">
    <source>
        <dbReference type="ARBA" id="ARBA00047700"/>
    </source>
</evidence>
<accession>A0A1H9I5Y6</accession>
<comment type="cofactor">
    <cofactor evidence="1">
        <name>Mg(2+)</name>
        <dbReference type="ChEBI" id="CHEBI:18420"/>
    </cofactor>
</comment>
<evidence type="ECO:0000256" key="3">
    <source>
        <dbReference type="ARBA" id="ARBA00004742"/>
    </source>
</evidence>
<comment type="catalytic activity">
    <reaction evidence="14">
        <text>pyruvate + ATP + H2O = phosphoenolpyruvate + AMP + phosphate + 2 H(+)</text>
        <dbReference type="Rhea" id="RHEA:11364"/>
        <dbReference type="ChEBI" id="CHEBI:15361"/>
        <dbReference type="ChEBI" id="CHEBI:15377"/>
        <dbReference type="ChEBI" id="CHEBI:15378"/>
        <dbReference type="ChEBI" id="CHEBI:30616"/>
        <dbReference type="ChEBI" id="CHEBI:43474"/>
        <dbReference type="ChEBI" id="CHEBI:58702"/>
        <dbReference type="ChEBI" id="CHEBI:456215"/>
        <dbReference type="EC" id="2.7.9.2"/>
    </reaction>
</comment>